<evidence type="ECO:0000313" key="2">
    <source>
        <dbReference type="EMBL" id="HJG79462.1"/>
    </source>
</evidence>
<reference evidence="2" key="2">
    <citation type="submission" date="2021-09" db="EMBL/GenBank/DDBJ databases">
        <authorList>
            <person name="Gilroy R."/>
        </authorList>
    </citation>
    <scope>NUCLEOTIDE SEQUENCE</scope>
    <source>
        <strain evidence="2">ChiGjej5B5-7349</strain>
    </source>
</reference>
<name>A0A921MCF2_9MICO</name>
<dbReference type="Pfam" id="PF09346">
    <property type="entry name" value="SMI1_KNR4"/>
    <property type="match status" value="1"/>
</dbReference>
<reference evidence="2" key="1">
    <citation type="journal article" date="2021" name="PeerJ">
        <title>Extensive microbial diversity within the chicken gut microbiome revealed by metagenomics and culture.</title>
        <authorList>
            <person name="Gilroy R."/>
            <person name="Ravi A."/>
            <person name="Getino M."/>
            <person name="Pursley I."/>
            <person name="Horton D.L."/>
            <person name="Alikhan N.F."/>
            <person name="Baker D."/>
            <person name="Gharbi K."/>
            <person name="Hall N."/>
            <person name="Watson M."/>
            <person name="Adriaenssens E.M."/>
            <person name="Foster-Nyarko E."/>
            <person name="Jarju S."/>
            <person name="Secka A."/>
            <person name="Antonio M."/>
            <person name="Oren A."/>
            <person name="Chaudhuri R.R."/>
            <person name="La Ragione R."/>
            <person name="Hildebrand F."/>
            <person name="Pallen M.J."/>
        </authorList>
    </citation>
    <scope>NUCLEOTIDE SEQUENCE</scope>
    <source>
        <strain evidence="2">ChiGjej5B5-7349</strain>
    </source>
</reference>
<dbReference type="AlphaFoldDB" id="A0A921MCF2"/>
<protein>
    <submittedName>
        <fullName evidence="2">SMI1/KNR4 family protein</fullName>
    </submittedName>
</protein>
<accession>A0A921MCF2</accession>
<organism evidence="2 3">
    <name type="scientific">Brevibacterium senegalense</name>
    <dbReference type="NCBI Taxonomy" id="1033736"/>
    <lineage>
        <taxon>Bacteria</taxon>
        <taxon>Bacillati</taxon>
        <taxon>Actinomycetota</taxon>
        <taxon>Actinomycetes</taxon>
        <taxon>Micrococcales</taxon>
        <taxon>Brevibacteriaceae</taxon>
        <taxon>Brevibacterium</taxon>
    </lineage>
</organism>
<feature type="domain" description="Knr4/Smi1-like" evidence="1">
    <location>
        <begin position="394"/>
        <end position="531"/>
    </location>
</feature>
<dbReference type="PANTHER" id="PTHR47432">
    <property type="entry name" value="CELL WALL ASSEMBLY REGULATOR SMI1"/>
    <property type="match status" value="1"/>
</dbReference>
<dbReference type="InterPro" id="IPR018958">
    <property type="entry name" value="Knr4/Smi1-like_dom"/>
</dbReference>
<evidence type="ECO:0000313" key="3">
    <source>
        <dbReference type="Proteomes" id="UP000784435"/>
    </source>
</evidence>
<dbReference type="Proteomes" id="UP000784435">
    <property type="component" value="Unassembled WGS sequence"/>
</dbReference>
<comment type="caution">
    <text evidence="2">The sequence shown here is derived from an EMBL/GenBank/DDBJ whole genome shotgun (WGS) entry which is preliminary data.</text>
</comment>
<gene>
    <name evidence="2" type="ORF">K8V08_03525</name>
</gene>
<dbReference type="InterPro" id="IPR051873">
    <property type="entry name" value="KNR4/SMI1_regulator"/>
</dbReference>
<sequence length="553" mass="60586">MSNQDLFHTVVDVPAPQLVGVVRKMLRLPWATGAESDVEQTIDGLEVTSWDAAEIHALDLLVSTSLEGDDGTREAAVRERSSPLLDGVVAALTEEWGDHRVLSGLEDRRACTLLQVILHGQGLDSDHAWPVGDRWVIVFDGVLPESHQYAIGLLVASTHVVEDYDYSLPGGSAVAERLAARLSPGTDLPVPLERALWAMEAQGWGGIDAHGDPFATPYEGQSQLGAVFSGTMSTEGWLDPDAPDAWRLLPLAETDGSGGFAALWFAPSGESRFVLLSSEGGEPQRLADDPVDFLRLIAIGFEELHSWVWSQPVCVDEDDEDDDNSAAAHADFRGWVEDDFGVDVPESWSVTDDDRFAAWLSSAAEPLSIDESWTIIERVLQERSPTVHATLRGPVSQDDLDALTRTVGRPLPVDLVESLRRHDGQDNPTQLQDLFDHYTLLRARAMIEQSDMLADAVGDDADETIDWMEPHRVRAIANCRGWLQFTAAEGHGHAIDLDPLPAGLVGQIIHLPVDGPTPLPEYSSYRVWLSDLARRLETDSFTVDDDGVIRLND</sequence>
<dbReference type="EMBL" id="DYUK01000079">
    <property type="protein sequence ID" value="HJG79462.1"/>
    <property type="molecule type" value="Genomic_DNA"/>
</dbReference>
<evidence type="ECO:0000259" key="1">
    <source>
        <dbReference type="SMART" id="SM00860"/>
    </source>
</evidence>
<dbReference type="SMART" id="SM00860">
    <property type="entry name" value="SMI1_KNR4"/>
    <property type="match status" value="1"/>
</dbReference>
<dbReference type="PANTHER" id="PTHR47432:SF1">
    <property type="entry name" value="CELL WALL ASSEMBLY REGULATOR SMI1"/>
    <property type="match status" value="1"/>
</dbReference>
<proteinExistence type="predicted"/>